<dbReference type="GO" id="GO:0050118">
    <property type="term" value="F:N-acetyldiaminopimelate deacetylase activity"/>
    <property type="evidence" value="ECO:0007669"/>
    <property type="project" value="UniProtKB-EC"/>
</dbReference>
<dbReference type="PANTHER" id="PTHR11014">
    <property type="entry name" value="PEPTIDASE M20 FAMILY MEMBER"/>
    <property type="match status" value="1"/>
</dbReference>
<dbReference type="SUPFAM" id="SSF53187">
    <property type="entry name" value="Zn-dependent exopeptidases"/>
    <property type="match status" value="1"/>
</dbReference>
<dbReference type="EC" id="3.5.1.47" evidence="1"/>
<dbReference type="InterPro" id="IPR002933">
    <property type="entry name" value="Peptidase_M20"/>
</dbReference>
<dbReference type="Gene3D" id="3.30.70.360">
    <property type="match status" value="1"/>
</dbReference>
<reference evidence="1" key="1">
    <citation type="submission" date="2019-08" db="EMBL/GenBank/DDBJ databases">
        <authorList>
            <person name="Kucharzyk K."/>
            <person name="Murdoch R.W."/>
            <person name="Higgins S."/>
            <person name="Loffler F."/>
        </authorList>
    </citation>
    <scope>NUCLEOTIDE SEQUENCE</scope>
</reference>
<evidence type="ECO:0000313" key="1">
    <source>
        <dbReference type="EMBL" id="MPN48796.1"/>
    </source>
</evidence>
<name>A0A645ID06_9ZZZZ</name>
<accession>A0A645ID06</accession>
<dbReference type="AlphaFoldDB" id="A0A645ID06"/>
<gene>
    <name evidence="1" type="primary">ykuR_11</name>
    <name evidence="1" type="ORF">SDC9_196408</name>
</gene>
<dbReference type="EMBL" id="VSSQ01111433">
    <property type="protein sequence ID" value="MPN48796.1"/>
    <property type="molecule type" value="Genomic_DNA"/>
</dbReference>
<dbReference type="SUPFAM" id="SSF55031">
    <property type="entry name" value="Bacterial exopeptidase dimerisation domain"/>
    <property type="match status" value="1"/>
</dbReference>
<dbReference type="InterPro" id="IPR036264">
    <property type="entry name" value="Bact_exopeptidase_dim_dom"/>
</dbReference>
<dbReference type="PANTHER" id="PTHR11014:SF63">
    <property type="entry name" value="METALLOPEPTIDASE, PUTATIVE (AFU_ORTHOLOGUE AFUA_6G09600)-RELATED"/>
    <property type="match status" value="1"/>
</dbReference>
<organism evidence="1">
    <name type="scientific">bioreactor metagenome</name>
    <dbReference type="NCBI Taxonomy" id="1076179"/>
    <lineage>
        <taxon>unclassified sequences</taxon>
        <taxon>metagenomes</taxon>
        <taxon>ecological metagenomes</taxon>
    </lineage>
</organism>
<sequence>MTIGTINGGERRNIIAENISLEGTIRAFSQEVYEKIKERMVTINNGLMEMFGVKIDIVFRDMYPPVINDKELLDKIRNSSLKENLIEIDPMMIAEDFSYYQIEVPGLFFMLGSRNEELKYTNPLHSSKFNFDIEVLMNGVKMYDEICKTLSIY</sequence>
<dbReference type="InterPro" id="IPR017439">
    <property type="entry name" value="Amidohydrolase"/>
</dbReference>
<dbReference type="Gene3D" id="3.40.630.10">
    <property type="entry name" value="Zn peptidases"/>
    <property type="match status" value="1"/>
</dbReference>
<dbReference type="Pfam" id="PF01546">
    <property type="entry name" value="Peptidase_M20"/>
    <property type="match status" value="1"/>
</dbReference>
<keyword evidence="1" id="KW-0378">Hydrolase</keyword>
<proteinExistence type="predicted"/>
<protein>
    <submittedName>
        <fullName evidence="1">N-acetyldiaminopimelate deacetylase</fullName>
        <ecNumber evidence="1">3.5.1.47</ecNumber>
    </submittedName>
</protein>
<comment type="caution">
    <text evidence="1">The sequence shown here is derived from an EMBL/GenBank/DDBJ whole genome shotgun (WGS) entry which is preliminary data.</text>
</comment>